<dbReference type="SUPFAM" id="SSF82714">
    <property type="entry name" value="Multidrug efflux transporter AcrB TolC docking domain, DN and DC subdomains"/>
    <property type="match status" value="2"/>
</dbReference>
<dbReference type="PANTHER" id="PTHR32063:SF18">
    <property type="entry name" value="CATION EFFLUX SYSTEM PROTEIN"/>
    <property type="match status" value="1"/>
</dbReference>
<dbReference type="PRINTS" id="PR00702">
    <property type="entry name" value="ACRIFLAVINRP"/>
</dbReference>
<dbReference type="GO" id="GO:0042910">
    <property type="term" value="F:xenobiotic transmembrane transporter activity"/>
    <property type="evidence" value="ECO:0007669"/>
    <property type="project" value="TreeGrafter"/>
</dbReference>
<feature type="transmembrane region" description="Helical" evidence="1">
    <location>
        <begin position="381"/>
        <end position="401"/>
    </location>
</feature>
<feature type="transmembrane region" description="Helical" evidence="1">
    <location>
        <begin position="28"/>
        <end position="48"/>
    </location>
</feature>
<dbReference type="GO" id="GO:0005886">
    <property type="term" value="C:plasma membrane"/>
    <property type="evidence" value="ECO:0007669"/>
    <property type="project" value="TreeGrafter"/>
</dbReference>
<dbReference type="Gene3D" id="3.30.70.1440">
    <property type="entry name" value="Multidrug efflux transporter AcrB pore domain"/>
    <property type="match status" value="1"/>
</dbReference>
<keyword evidence="1" id="KW-0812">Transmembrane</keyword>
<gene>
    <name evidence="2" type="ORF">HNQ40_000974</name>
</gene>
<name>A0A7X0LKQ0_9BACT</name>
<keyword evidence="3" id="KW-1185">Reference proteome</keyword>
<dbReference type="SUPFAM" id="SSF82693">
    <property type="entry name" value="Multidrug efflux transporter AcrB pore domain, PN1, PN2, PC1 and PC2 subdomains"/>
    <property type="match status" value="1"/>
</dbReference>
<proteinExistence type="predicted"/>
<keyword evidence="1" id="KW-1133">Transmembrane helix</keyword>
<dbReference type="PANTHER" id="PTHR32063">
    <property type="match status" value="1"/>
</dbReference>
<dbReference type="Proteomes" id="UP000541810">
    <property type="component" value="Unassembled WGS sequence"/>
</dbReference>
<dbReference type="Gene3D" id="3.30.70.1430">
    <property type="entry name" value="Multidrug efflux transporter AcrB pore domain"/>
    <property type="match status" value="2"/>
</dbReference>
<feature type="transmembrane region" description="Helical" evidence="1">
    <location>
        <begin position="484"/>
        <end position="511"/>
    </location>
</feature>
<dbReference type="Gene3D" id="3.30.2090.10">
    <property type="entry name" value="Multidrug efflux transporter AcrB TolC docking domain, DN and DC subdomains"/>
    <property type="match status" value="2"/>
</dbReference>
<feature type="transmembrane region" description="Helical" evidence="1">
    <location>
        <begin position="984"/>
        <end position="1006"/>
    </location>
</feature>
<feature type="transmembrane region" description="Helical" evidence="1">
    <location>
        <begin position="356"/>
        <end position="374"/>
    </location>
</feature>
<dbReference type="Gene3D" id="1.20.1640.10">
    <property type="entry name" value="Multidrug efflux transporter AcrB transmembrane domain"/>
    <property type="match status" value="2"/>
</dbReference>
<feature type="transmembrane region" description="Helical" evidence="1">
    <location>
        <begin position="883"/>
        <end position="902"/>
    </location>
</feature>
<feature type="transmembrane region" description="Helical" evidence="1">
    <location>
        <begin position="1012"/>
        <end position="1036"/>
    </location>
</feature>
<protein>
    <submittedName>
        <fullName evidence="2">Multidrug efflux pump subunit AcrB</fullName>
    </submittedName>
</protein>
<evidence type="ECO:0000313" key="2">
    <source>
        <dbReference type="EMBL" id="MBB6429168.1"/>
    </source>
</evidence>
<evidence type="ECO:0000313" key="3">
    <source>
        <dbReference type="Proteomes" id="UP000541810"/>
    </source>
</evidence>
<dbReference type="Pfam" id="PF00873">
    <property type="entry name" value="ACR_tran"/>
    <property type="match status" value="1"/>
</dbReference>
<reference evidence="2 3" key="1">
    <citation type="submission" date="2020-08" db="EMBL/GenBank/DDBJ databases">
        <title>Genomic Encyclopedia of Type Strains, Phase IV (KMG-IV): sequencing the most valuable type-strain genomes for metagenomic binning, comparative biology and taxonomic classification.</title>
        <authorList>
            <person name="Goeker M."/>
        </authorList>
    </citation>
    <scope>NUCLEOTIDE SEQUENCE [LARGE SCALE GENOMIC DNA]</scope>
    <source>
        <strain evidence="2 3">DSM 103725</strain>
    </source>
</reference>
<dbReference type="InterPro" id="IPR001036">
    <property type="entry name" value="Acrflvin-R"/>
</dbReference>
<feature type="transmembrane region" description="Helical" evidence="1">
    <location>
        <begin position="447"/>
        <end position="472"/>
    </location>
</feature>
<feature type="transmembrane region" description="Helical" evidence="1">
    <location>
        <begin position="407"/>
        <end position="426"/>
    </location>
</feature>
<comment type="caution">
    <text evidence="2">The sequence shown here is derived from an EMBL/GenBank/DDBJ whole genome shotgun (WGS) entry which is preliminary data.</text>
</comment>
<organism evidence="2 3">
    <name type="scientific">Algisphaera agarilytica</name>
    <dbReference type="NCBI Taxonomy" id="1385975"/>
    <lineage>
        <taxon>Bacteria</taxon>
        <taxon>Pseudomonadati</taxon>
        <taxon>Planctomycetota</taxon>
        <taxon>Phycisphaerae</taxon>
        <taxon>Phycisphaerales</taxon>
        <taxon>Phycisphaeraceae</taxon>
        <taxon>Algisphaera</taxon>
    </lineage>
</organism>
<dbReference type="EMBL" id="JACHGY010000001">
    <property type="protein sequence ID" value="MBB6429168.1"/>
    <property type="molecule type" value="Genomic_DNA"/>
</dbReference>
<feature type="transmembrane region" description="Helical" evidence="1">
    <location>
        <begin position="543"/>
        <end position="565"/>
    </location>
</feature>
<dbReference type="RefSeq" id="WP_184676755.1">
    <property type="nucleotide sequence ID" value="NZ_JACHGY010000001.1"/>
</dbReference>
<feature type="transmembrane region" description="Helical" evidence="1">
    <location>
        <begin position="909"/>
        <end position="932"/>
    </location>
</feature>
<accession>A0A7X0LKQ0</accession>
<dbReference type="InterPro" id="IPR027463">
    <property type="entry name" value="AcrB_DN_DC_subdom"/>
</dbReference>
<dbReference type="Gene3D" id="3.30.70.1320">
    <property type="entry name" value="Multidrug efflux transporter AcrB pore domain like"/>
    <property type="match status" value="1"/>
</dbReference>
<keyword evidence="1" id="KW-0472">Membrane</keyword>
<dbReference type="SUPFAM" id="SSF82866">
    <property type="entry name" value="Multidrug efflux transporter AcrB transmembrane domain"/>
    <property type="match status" value="2"/>
</dbReference>
<feature type="transmembrane region" description="Helical" evidence="1">
    <location>
        <begin position="938"/>
        <end position="959"/>
    </location>
</feature>
<dbReference type="AlphaFoldDB" id="A0A7X0LKQ0"/>
<evidence type="ECO:0000256" key="1">
    <source>
        <dbReference type="SAM" id="Phobius"/>
    </source>
</evidence>
<sequence length="1049" mass="111922">MNTDAPQPTQPTEEPARGIATLFFRNRYLLWLSIAVIGVAGLSAILNLPRLEDPRIVNRGPLIVTAVPGANAERVEALVTEVLEEALDEIETIKHISSTSRAGVSVVSIELADDVHAGNNEQIFAEVRDKVRSATPLLPPEAQTPVVDDKREAVAFTLLLGVTWDGPGDPQLGVMARLADELGDQLRNLPGTELVRVYGEPQEEIVVEVDRDELAEAGIDVRSLAQQIGNADAKRPAGTLRGATSDLIIEVDGELDTLRRVASLPIATGLGDSLLTVGDLATVERGWQSPEGEIGLYNGQRTVFVAARVGAAVQVTDWAAAAYELTDRFAAERGPSIRIDRIFEQEPYTTTRLRELVFNLLAGAVVIILAVMIIMGLRSAVIVCAALPLTVALVMFGWQLLGVPIHQMSVFGLIIALGLLIDNAIVMTDEVFSRKAQGDSSLAAVGYAVGHLFLPLLASTITTVLAFAPILLLPGGAGDFVGTIGLSVILAICASFLVAMTITASLAGLFTKPTPADEKRRWYRDGATLGPVSRAYPKLLRRLYAMPIAAIFVAAALPFAGFAVAPTLGSQFFPPVDRNMFELRLWMPSDTAIHATLDEARAVEQTLRTLDGVEEVSWLVGGSHPTVYYNLVMDQDRSANYAQAAVTTTSAAATRRLVEEAQQLLDEKHPGAQILTRNFGQGPPVVADLEYRIYGPDITRLQQLGDDLRVVLQKHPQVLHTQAAMPRGEPKLFFNADEDAARLAGLSLADIGNQLEAGLEGGVSGSILESPEAMPVRVRFPESQRAELDDIASSPLVVPASNQWVNAASLGRFELRPELGGIARFDGRRTNTVSAYTRSGSLPIDISNEVMSNLSDRGFVLPAGYRLSLGGASEQSSEANANLARYAPILVVMMVATLILTFRSIRMALILGGVAFSAVGLALLATWCYSFPVSFNMILGTLGLIGVALNDSIVVLAALKADPRIAQRDLDATVQTVVGCTRHIISTTATTVGGFLPLLVLVGGAFWPQLAIVLVGGIIGATLVALIFVPAAFLLLQPGAKRTTPSPAA</sequence>